<evidence type="ECO:0000313" key="11">
    <source>
        <dbReference type="Proteomes" id="UP000468581"/>
    </source>
</evidence>
<evidence type="ECO:0000256" key="3">
    <source>
        <dbReference type="ARBA" id="ARBA00022448"/>
    </source>
</evidence>
<keyword evidence="5 9" id="KW-0812">Transmembrane</keyword>
<dbReference type="GO" id="GO:0005304">
    <property type="term" value="F:L-valine transmembrane transporter activity"/>
    <property type="evidence" value="ECO:0007669"/>
    <property type="project" value="TreeGrafter"/>
</dbReference>
<keyword evidence="6" id="KW-0029">Amino-acid transport</keyword>
<evidence type="ECO:0000256" key="7">
    <source>
        <dbReference type="ARBA" id="ARBA00022989"/>
    </source>
</evidence>
<feature type="transmembrane region" description="Helical" evidence="9">
    <location>
        <begin position="217"/>
        <end position="238"/>
    </location>
</feature>
<protein>
    <submittedName>
        <fullName evidence="10">Branched-chain amino acid transport system II carrier protein</fullName>
    </submittedName>
</protein>
<feature type="transmembrane region" description="Helical" evidence="9">
    <location>
        <begin position="328"/>
        <end position="350"/>
    </location>
</feature>
<dbReference type="EMBL" id="JAABOO010000001">
    <property type="protein sequence ID" value="NER13169.1"/>
    <property type="molecule type" value="Genomic_DNA"/>
</dbReference>
<accession>A0A6P0UMU6</accession>
<evidence type="ECO:0000313" key="10">
    <source>
        <dbReference type="EMBL" id="NER13169.1"/>
    </source>
</evidence>
<comment type="subcellular location">
    <subcellularLocation>
        <location evidence="1">Cell membrane</location>
        <topology evidence="1">Multi-pass membrane protein</topology>
    </subcellularLocation>
</comment>
<comment type="caution">
    <text evidence="10">The sequence shown here is derived from an EMBL/GenBank/DDBJ whole genome shotgun (WGS) entry which is preliminary data.</text>
</comment>
<feature type="transmembrane region" description="Helical" evidence="9">
    <location>
        <begin position="38"/>
        <end position="58"/>
    </location>
</feature>
<dbReference type="NCBIfam" id="TIGR00796">
    <property type="entry name" value="livcs"/>
    <property type="match status" value="1"/>
</dbReference>
<gene>
    <name evidence="10" type="primary">brnQ</name>
    <name evidence="10" type="ORF">GWK08_06945</name>
</gene>
<keyword evidence="11" id="KW-1185">Reference proteome</keyword>
<feature type="transmembrane region" description="Helical" evidence="9">
    <location>
        <begin position="184"/>
        <end position="205"/>
    </location>
</feature>
<name>A0A6P0UMU6_9FLAO</name>
<feature type="transmembrane region" description="Helical" evidence="9">
    <location>
        <begin position="271"/>
        <end position="293"/>
    </location>
</feature>
<feature type="transmembrane region" description="Helical" evidence="9">
    <location>
        <begin position="70"/>
        <end position="90"/>
    </location>
</feature>
<dbReference type="GO" id="GO:0015190">
    <property type="term" value="F:L-leucine transmembrane transporter activity"/>
    <property type="evidence" value="ECO:0007669"/>
    <property type="project" value="TreeGrafter"/>
</dbReference>
<dbReference type="RefSeq" id="WP_163606313.1">
    <property type="nucleotide sequence ID" value="NZ_JAABOO010000001.1"/>
</dbReference>
<dbReference type="GO" id="GO:0015818">
    <property type="term" value="P:isoleucine transport"/>
    <property type="evidence" value="ECO:0007669"/>
    <property type="project" value="TreeGrafter"/>
</dbReference>
<keyword evidence="7 9" id="KW-1133">Transmembrane helix</keyword>
<dbReference type="InterPro" id="IPR004685">
    <property type="entry name" value="Brnchd-chn_aa_trnsp_Livcs"/>
</dbReference>
<dbReference type="PANTHER" id="PTHR30588">
    <property type="entry name" value="BRANCHED-CHAIN AMINO ACID TRANSPORT SYSTEM 2 CARRIER PROTEIN"/>
    <property type="match status" value="1"/>
</dbReference>
<feature type="transmembrane region" description="Helical" evidence="9">
    <location>
        <begin position="362"/>
        <end position="385"/>
    </location>
</feature>
<evidence type="ECO:0000256" key="2">
    <source>
        <dbReference type="ARBA" id="ARBA00008540"/>
    </source>
</evidence>
<feature type="transmembrane region" description="Helical" evidence="9">
    <location>
        <begin position="143"/>
        <end position="164"/>
    </location>
</feature>
<evidence type="ECO:0000256" key="9">
    <source>
        <dbReference type="SAM" id="Phobius"/>
    </source>
</evidence>
<feature type="transmembrane region" description="Helical" evidence="9">
    <location>
        <begin position="397"/>
        <end position="418"/>
    </location>
</feature>
<keyword evidence="4" id="KW-1003">Cell membrane</keyword>
<dbReference type="Pfam" id="PF05525">
    <property type="entry name" value="Branch_AA_trans"/>
    <property type="match status" value="1"/>
</dbReference>
<dbReference type="GO" id="GO:0015188">
    <property type="term" value="F:L-isoleucine transmembrane transporter activity"/>
    <property type="evidence" value="ECO:0007669"/>
    <property type="project" value="TreeGrafter"/>
</dbReference>
<feature type="transmembrane region" description="Helical" evidence="9">
    <location>
        <begin position="305"/>
        <end position="322"/>
    </location>
</feature>
<dbReference type="Proteomes" id="UP000468581">
    <property type="component" value="Unassembled WGS sequence"/>
</dbReference>
<evidence type="ECO:0000256" key="5">
    <source>
        <dbReference type="ARBA" id="ARBA00022692"/>
    </source>
</evidence>
<dbReference type="GO" id="GO:0015820">
    <property type="term" value="P:L-leucine transport"/>
    <property type="evidence" value="ECO:0007669"/>
    <property type="project" value="TreeGrafter"/>
</dbReference>
<sequence length="423" mass="45363">MMKTKETLVTGFALFSMFFGAGNLILPPFLGFNAGPEWFLVALGFFISAVALPLLGILAHARLQGTMLDFANKVSPVFSIIYCLFVYAISISLPAPRTASVTHEMAIQPFFGSSSLLTSSIYFILVLVFVLNRSKILDILGKFLTPLIIGILLAIIGIGLFSVHPEMRPSGFETPVISGILEGYQTFDAIGAVVVGGVIIISLNLKGHDSFKAKKQLISRAGVLAGLGLFLIYLGLILSGAMSNAEFDEDITRTALLSGLSLNTLGNIGNVFLSVLVSLACFTTAVGIITGTADFMKGLLGESQQAYLATAIIGCILGVVMGQFDVHYIIDVALPALMFIYPITIVLIFLNVLPERFASKAVFRAVVIVTLIFSIPDFLSTVGLADKMQAVKDMIPFANYSIGWLLPVILTFAIANLLSRKSK</sequence>
<dbReference type="AlphaFoldDB" id="A0A6P0UMU6"/>
<evidence type="ECO:0000256" key="1">
    <source>
        <dbReference type="ARBA" id="ARBA00004651"/>
    </source>
</evidence>
<dbReference type="GO" id="GO:0005886">
    <property type="term" value="C:plasma membrane"/>
    <property type="evidence" value="ECO:0007669"/>
    <property type="project" value="UniProtKB-SubCell"/>
</dbReference>
<evidence type="ECO:0000256" key="6">
    <source>
        <dbReference type="ARBA" id="ARBA00022970"/>
    </source>
</evidence>
<evidence type="ECO:0000256" key="8">
    <source>
        <dbReference type="ARBA" id="ARBA00023136"/>
    </source>
</evidence>
<keyword evidence="8 9" id="KW-0472">Membrane</keyword>
<evidence type="ECO:0000256" key="4">
    <source>
        <dbReference type="ARBA" id="ARBA00022475"/>
    </source>
</evidence>
<feature type="transmembrane region" description="Helical" evidence="9">
    <location>
        <begin position="7"/>
        <end position="26"/>
    </location>
</feature>
<dbReference type="PANTHER" id="PTHR30588:SF0">
    <property type="entry name" value="BRANCHED-CHAIN AMINO ACID PERMEASE BRNQ"/>
    <property type="match status" value="1"/>
</dbReference>
<organism evidence="10 11">
    <name type="scientific">Leptobacterium flavescens</name>
    <dbReference type="NCBI Taxonomy" id="472055"/>
    <lineage>
        <taxon>Bacteria</taxon>
        <taxon>Pseudomonadati</taxon>
        <taxon>Bacteroidota</taxon>
        <taxon>Flavobacteriia</taxon>
        <taxon>Flavobacteriales</taxon>
        <taxon>Flavobacteriaceae</taxon>
        <taxon>Leptobacterium</taxon>
    </lineage>
</organism>
<keyword evidence="3" id="KW-0813">Transport</keyword>
<reference evidence="10 11" key="1">
    <citation type="submission" date="2020-01" db="EMBL/GenBank/DDBJ databases">
        <title>Leptobacterium flavescens.</title>
        <authorList>
            <person name="Wang G."/>
        </authorList>
    </citation>
    <scope>NUCLEOTIDE SEQUENCE [LARGE SCALE GENOMIC DNA]</scope>
    <source>
        <strain evidence="10 11">KCTC 22160</strain>
    </source>
</reference>
<feature type="transmembrane region" description="Helical" evidence="9">
    <location>
        <begin position="110"/>
        <end position="131"/>
    </location>
</feature>
<proteinExistence type="inferred from homology"/>
<comment type="similarity">
    <text evidence="2">Belongs to the branched chain amino acid transporter family.</text>
</comment>